<reference evidence="3 4" key="1">
    <citation type="submission" date="2016-06" db="EMBL/GenBank/DDBJ databases">
        <title>The Draft Genome Sequence and Annotation of the Desert Woodrat Neotoma lepida.</title>
        <authorList>
            <person name="Campbell M."/>
            <person name="Oakeson K.F."/>
            <person name="Yandell M."/>
            <person name="Halpert J.R."/>
            <person name="Dearing D."/>
        </authorList>
    </citation>
    <scope>NUCLEOTIDE SEQUENCE [LARGE SCALE GENOMIC DNA]</scope>
    <source>
        <strain evidence="3">417</strain>
        <tissue evidence="3">Liver</tissue>
    </source>
</reference>
<gene>
    <name evidence="3" type="ORF">A6R68_04945</name>
</gene>
<dbReference type="AlphaFoldDB" id="A0A1A6GJR1"/>
<sequence>VKPVVHCDINVPSRWQTQNRTSRHINVFTNGRLFIPPVKIIIPKFSLSDWNSVLAMIGEKVFPLGGVRKLFTMDGHLLDDSKDLQDNYFYVATGLENFKSLPYWKSPRVPSEVQQKFGGNDKHIQTKKRVESKGKEPLKNDSVPPKSQDSVYYAKERTTTVPGPLIQSGAEGDVYKAQTPDKETQEALEVKEDPEMKVEVPIDQITAGLMSAISCSKAENITRVSIPMFPDIDPCLSQGVLCALPSPASRGGGLDSASKLPFLLWDQDSGGHLSPEPAEIVKEIDEIGNNNPDLESGVVSELYFTCDGFFGNVVWGGVVFQGLLSPGVFQSSLFQTFGQAEGKCYTERNIWVVWILPKSDCSPSLTVVTWCPPQLQTSTDSRDDEWVLEM</sequence>
<feature type="non-terminal residue" evidence="3">
    <location>
        <position position="1"/>
    </location>
</feature>
<name>A0A1A6GJR1_NEOLE</name>
<dbReference type="STRING" id="56216.A0A1A6GJR1"/>
<dbReference type="PANTHER" id="PTHR23004:SF9">
    <property type="entry name" value="DOUBLECORTIN DOMAIN-CONTAINING PROTEIN 2C"/>
    <property type="match status" value="1"/>
</dbReference>
<keyword evidence="4" id="KW-1185">Reference proteome</keyword>
<feature type="domain" description="Doublecortin" evidence="2">
    <location>
        <begin position="23"/>
        <end position="104"/>
    </location>
</feature>
<organism evidence="3 4">
    <name type="scientific">Neotoma lepida</name>
    <name type="common">Desert woodrat</name>
    <dbReference type="NCBI Taxonomy" id="56216"/>
    <lineage>
        <taxon>Eukaryota</taxon>
        <taxon>Metazoa</taxon>
        <taxon>Chordata</taxon>
        <taxon>Craniata</taxon>
        <taxon>Vertebrata</taxon>
        <taxon>Euteleostomi</taxon>
        <taxon>Mammalia</taxon>
        <taxon>Eutheria</taxon>
        <taxon>Euarchontoglires</taxon>
        <taxon>Glires</taxon>
        <taxon>Rodentia</taxon>
        <taxon>Myomorpha</taxon>
        <taxon>Muroidea</taxon>
        <taxon>Cricetidae</taxon>
        <taxon>Neotominae</taxon>
        <taxon>Neotoma</taxon>
    </lineage>
</organism>
<dbReference type="SMART" id="SM00537">
    <property type="entry name" value="DCX"/>
    <property type="match status" value="1"/>
</dbReference>
<dbReference type="PROSITE" id="PS50309">
    <property type="entry name" value="DC"/>
    <property type="match status" value="1"/>
</dbReference>
<feature type="region of interest" description="Disordered" evidence="1">
    <location>
        <begin position="115"/>
        <end position="148"/>
    </location>
</feature>
<dbReference type="OrthoDB" id="1738954at2759"/>
<evidence type="ECO:0000259" key="2">
    <source>
        <dbReference type="PROSITE" id="PS50309"/>
    </source>
</evidence>
<evidence type="ECO:0000313" key="4">
    <source>
        <dbReference type="Proteomes" id="UP000092124"/>
    </source>
</evidence>
<dbReference type="GO" id="GO:0005874">
    <property type="term" value="C:microtubule"/>
    <property type="evidence" value="ECO:0007669"/>
    <property type="project" value="TreeGrafter"/>
</dbReference>
<dbReference type="PANTHER" id="PTHR23004">
    <property type="entry name" value="DOUBLECORTIN DOMAIN CONTAINING 2"/>
    <property type="match status" value="1"/>
</dbReference>
<feature type="compositionally biased region" description="Basic and acidic residues" evidence="1">
    <location>
        <begin position="119"/>
        <end position="139"/>
    </location>
</feature>
<dbReference type="InterPro" id="IPR036572">
    <property type="entry name" value="Doublecortin_dom_sf"/>
</dbReference>
<comment type="caution">
    <text evidence="3">The sequence shown here is derived from an EMBL/GenBank/DDBJ whole genome shotgun (WGS) entry which is preliminary data.</text>
</comment>
<evidence type="ECO:0000256" key="1">
    <source>
        <dbReference type="SAM" id="MobiDB-lite"/>
    </source>
</evidence>
<dbReference type="GO" id="GO:0035556">
    <property type="term" value="P:intracellular signal transduction"/>
    <property type="evidence" value="ECO:0007669"/>
    <property type="project" value="InterPro"/>
</dbReference>
<dbReference type="Gene3D" id="3.10.20.230">
    <property type="entry name" value="Doublecortin domain"/>
    <property type="match status" value="1"/>
</dbReference>
<dbReference type="FunFam" id="3.10.20.230:FF:000012">
    <property type="entry name" value="Doublecortin domain containing 2C"/>
    <property type="match status" value="1"/>
</dbReference>
<dbReference type="InterPro" id="IPR003533">
    <property type="entry name" value="Doublecortin_dom"/>
</dbReference>
<proteinExistence type="predicted"/>
<evidence type="ECO:0000313" key="3">
    <source>
        <dbReference type="EMBL" id="OBS66508.1"/>
    </source>
</evidence>
<dbReference type="SUPFAM" id="SSF89837">
    <property type="entry name" value="Doublecortin (DC)"/>
    <property type="match status" value="1"/>
</dbReference>
<dbReference type="GO" id="GO:0005815">
    <property type="term" value="C:microtubule organizing center"/>
    <property type="evidence" value="ECO:0007669"/>
    <property type="project" value="TreeGrafter"/>
</dbReference>
<accession>A0A1A6GJR1</accession>
<dbReference type="Proteomes" id="UP000092124">
    <property type="component" value="Unassembled WGS sequence"/>
</dbReference>
<feature type="non-terminal residue" evidence="3">
    <location>
        <position position="390"/>
    </location>
</feature>
<dbReference type="Pfam" id="PF03607">
    <property type="entry name" value="DCX"/>
    <property type="match status" value="1"/>
</dbReference>
<dbReference type="EMBL" id="LZPO01087233">
    <property type="protein sequence ID" value="OBS66508.1"/>
    <property type="molecule type" value="Genomic_DNA"/>
</dbReference>
<protein>
    <recommendedName>
        <fullName evidence="2">Doublecortin domain-containing protein</fullName>
    </recommendedName>
</protein>